<comment type="caution">
    <text evidence="3">The sequence shown here is derived from an EMBL/GenBank/DDBJ whole genome shotgun (WGS) entry which is preliminary data.</text>
</comment>
<dbReference type="Pfam" id="PF03259">
    <property type="entry name" value="Robl_LC7"/>
    <property type="match status" value="1"/>
</dbReference>
<dbReference type="FunFam" id="3.30.450.30:FF:000009">
    <property type="entry name" value="Dynein light chain roadblock"/>
    <property type="match status" value="1"/>
</dbReference>
<comment type="similarity">
    <text evidence="1">Belongs to the GAMAD family.</text>
</comment>
<evidence type="ECO:0000256" key="1">
    <source>
        <dbReference type="ARBA" id="ARBA00007191"/>
    </source>
</evidence>
<dbReference type="SMART" id="SM00960">
    <property type="entry name" value="Robl_LC7"/>
    <property type="match status" value="1"/>
</dbReference>
<dbReference type="VEuPathDB" id="GiardiaDB:DHA2_14270"/>
<dbReference type="VEuPathDB" id="GiardiaDB:GL50581_3682"/>
<evidence type="ECO:0000313" key="4">
    <source>
        <dbReference type="Proteomes" id="UP000018320"/>
    </source>
</evidence>
<feature type="domain" description="Roadblock/LAMTOR2" evidence="2">
    <location>
        <begin position="76"/>
        <end position="164"/>
    </location>
</feature>
<dbReference type="EMBL" id="AHGT01000066">
    <property type="protein sequence ID" value="ESU35850.1"/>
    <property type="molecule type" value="Genomic_DNA"/>
</dbReference>
<evidence type="ECO:0000313" key="3">
    <source>
        <dbReference type="EMBL" id="ESU35850.1"/>
    </source>
</evidence>
<name>V6TFY9_GIAIN</name>
<dbReference type="VEuPathDB" id="GiardiaDB:GL50803_0014270"/>
<reference evidence="4" key="1">
    <citation type="submission" date="2012-02" db="EMBL/GenBank/DDBJ databases">
        <title>Genome sequencing of Giardia lamblia Genotypes A2 and B isolates (DH and GS) and comparative analysis with the genomes of Genotypes A1 and E (WB and Pig).</title>
        <authorList>
            <person name="Adam R."/>
            <person name="Dahlstrom E."/>
            <person name="Martens C."/>
            <person name="Bruno D."/>
            <person name="Barbian K."/>
            <person name="Porcella S.F."/>
            <person name="Nash T."/>
        </authorList>
    </citation>
    <scope>NUCLEOTIDE SEQUENCE</scope>
    <source>
        <strain evidence="4">DH</strain>
    </source>
</reference>
<evidence type="ECO:0000259" key="2">
    <source>
        <dbReference type="SMART" id="SM00960"/>
    </source>
</evidence>
<proteinExistence type="inferred from homology"/>
<dbReference type="InterPro" id="IPR004942">
    <property type="entry name" value="Roadblock/LAMTOR2_dom"/>
</dbReference>
<dbReference type="Proteomes" id="UP000018320">
    <property type="component" value="Unassembled WGS sequence"/>
</dbReference>
<dbReference type="VEuPathDB" id="GiardiaDB:QR46_3145"/>
<dbReference type="PANTHER" id="PTHR10779">
    <property type="entry name" value="DYNEIN LIGHT CHAIN ROADBLOCK"/>
    <property type="match status" value="1"/>
</dbReference>
<dbReference type="AlphaFoldDB" id="V6TFY9"/>
<organism evidence="3 4">
    <name type="scientific">Giardia intestinalis</name>
    <name type="common">Giardia lamblia</name>
    <dbReference type="NCBI Taxonomy" id="5741"/>
    <lineage>
        <taxon>Eukaryota</taxon>
        <taxon>Metamonada</taxon>
        <taxon>Diplomonadida</taxon>
        <taxon>Hexamitidae</taxon>
        <taxon>Giardiinae</taxon>
        <taxon>Giardia</taxon>
    </lineage>
</organism>
<dbReference type="Gene3D" id="3.30.450.30">
    <property type="entry name" value="Dynein light chain 2a, cytoplasmic"/>
    <property type="match status" value="1"/>
</dbReference>
<gene>
    <name evidence="3" type="ORF">DHA2_14270</name>
</gene>
<protein>
    <submittedName>
        <fullName evidence="3">Putative Roadblock/LC7 domain protein</fullName>
    </submittedName>
</protein>
<accession>V6TFY9</accession>
<reference evidence="3 4" key="2">
    <citation type="journal article" date="2013" name="Genome Biol. Evol.">
        <title>Genome sequencing of Giardia lamblia genotypes A2 and B isolates (DH and GS) and comparative analysis with the genomes of genotypes A1 and E (WB and Pig).</title>
        <authorList>
            <person name="Adam R.D."/>
            <person name="Dahlstrom E.W."/>
            <person name="Martens C.A."/>
            <person name="Bruno D.P."/>
            <person name="Barbian K.D."/>
            <person name="Ricklefs S.M."/>
            <person name="Hernandez M.M."/>
            <person name="Narla N.P."/>
            <person name="Patel R.B."/>
            <person name="Porcella S.F."/>
            <person name="Nash T.E."/>
        </authorList>
    </citation>
    <scope>NUCLEOTIDE SEQUENCE [LARGE SCALE GENOMIC DNA]</scope>
    <source>
        <strain evidence="3 4">DH</strain>
    </source>
</reference>
<dbReference type="SUPFAM" id="SSF103196">
    <property type="entry name" value="Roadblock/LC7 domain"/>
    <property type="match status" value="1"/>
</dbReference>
<sequence length="169" mass="19121">MLLKKYTVGRRDTNLFNISVLLIFGMVLSSRPAPVCPYFSFSRDHLCTNHNTFVENSQFAIHKQHPETKVWMASELDETIKRISSKKGVEGVIIINSDGIPIRTSLDEEQATIYAGICSHLVMKGKSLITGIDPSDELRLLRLRSKKYELLLAPDKGYLMVVIQKPQTD</sequence>